<keyword evidence="3" id="KW-1185">Reference proteome</keyword>
<dbReference type="PATRIC" id="fig|1114963.3.peg.1490"/>
<sequence length="71" mass="7422">MRRAEFTRTVAGSGDLFRRASRLGRFGPADEPDAGGGGLSEPSTDAPADTDLLSMPAGFVGRLSLEQCHDA</sequence>
<accession>A0A0J7XZF9</accession>
<gene>
    <name evidence="2" type="ORF">V474_13420</name>
</gene>
<organism evidence="2 3">
    <name type="scientific">Novosphingobium barchaimii LL02</name>
    <dbReference type="NCBI Taxonomy" id="1114963"/>
    <lineage>
        <taxon>Bacteria</taxon>
        <taxon>Pseudomonadati</taxon>
        <taxon>Pseudomonadota</taxon>
        <taxon>Alphaproteobacteria</taxon>
        <taxon>Sphingomonadales</taxon>
        <taxon>Sphingomonadaceae</taxon>
        <taxon>Novosphingobium</taxon>
    </lineage>
</organism>
<evidence type="ECO:0000313" key="3">
    <source>
        <dbReference type="Proteomes" id="UP000052268"/>
    </source>
</evidence>
<evidence type="ECO:0000256" key="1">
    <source>
        <dbReference type="SAM" id="MobiDB-lite"/>
    </source>
</evidence>
<reference evidence="2 3" key="1">
    <citation type="journal article" date="2015" name="G3 (Bethesda)">
        <title>Insights into Ongoing Evolution of the Hexachlorocyclohexane Catabolic Pathway from Comparative Genomics of Ten Sphingomonadaceae Strains.</title>
        <authorList>
            <person name="Pearce S.L."/>
            <person name="Oakeshott J.G."/>
            <person name="Pandey G."/>
        </authorList>
    </citation>
    <scope>NUCLEOTIDE SEQUENCE [LARGE SCALE GENOMIC DNA]</scope>
    <source>
        <strain evidence="2 3">LL02</strain>
    </source>
</reference>
<dbReference type="Proteomes" id="UP000052268">
    <property type="component" value="Unassembled WGS sequence"/>
</dbReference>
<proteinExistence type="predicted"/>
<dbReference type="AlphaFoldDB" id="A0A0J7XZF9"/>
<protein>
    <submittedName>
        <fullName evidence="2">Uncharacterized protein</fullName>
    </submittedName>
</protein>
<name>A0A0J7XZF9_9SPHN</name>
<comment type="caution">
    <text evidence="2">The sequence shown here is derived from an EMBL/GenBank/DDBJ whole genome shotgun (WGS) entry which is preliminary data.</text>
</comment>
<feature type="region of interest" description="Disordered" evidence="1">
    <location>
        <begin position="21"/>
        <end position="52"/>
    </location>
</feature>
<evidence type="ECO:0000313" key="2">
    <source>
        <dbReference type="EMBL" id="KMS56593.1"/>
    </source>
</evidence>
<dbReference type="EMBL" id="JACU01000004">
    <property type="protein sequence ID" value="KMS56593.1"/>
    <property type="molecule type" value="Genomic_DNA"/>
</dbReference>